<proteinExistence type="predicted"/>
<evidence type="ECO:0000313" key="5">
    <source>
        <dbReference type="EMBL" id="NOU65759.1"/>
    </source>
</evidence>
<dbReference type="InterPro" id="IPR050147">
    <property type="entry name" value="Ser/Thr_Dehydratase"/>
</dbReference>
<keyword evidence="2" id="KW-0663">Pyridoxal phosphate</keyword>
<gene>
    <name evidence="5" type="ORF">GC096_17120</name>
</gene>
<accession>A0ABX1XBH5</accession>
<dbReference type="Pfam" id="PF00291">
    <property type="entry name" value="PALP"/>
    <property type="match status" value="1"/>
</dbReference>
<dbReference type="Proteomes" id="UP000653578">
    <property type="component" value="Unassembled WGS sequence"/>
</dbReference>
<evidence type="ECO:0000313" key="6">
    <source>
        <dbReference type="Proteomes" id="UP000653578"/>
    </source>
</evidence>
<dbReference type="PANTHER" id="PTHR48078">
    <property type="entry name" value="THREONINE DEHYDRATASE, MITOCHONDRIAL-RELATED"/>
    <property type="match status" value="1"/>
</dbReference>
<sequence length="434" mass="46847">MGRIAYRVVVGRTGYHSQSEAFRSTHLNKKRSDIVWNICSECGTEQPESYLYACPSCEGILLPQYENGHLSISDSTQKGIWRYHASLPPVPAKSRLYLGEGMTPLIPSVRLGRKLGIGELYFKYEGGNPTGSYKDRIAAMGLSWALGQGRGACIGTSSGNAGAAIAAYAARAGMPYHLFVLENVAEAKLAQSLLYKANVRKIKGFGNDPEIGMRVFDRIFEGAADHGWEVMITAFRYNPYAMEGVKTIAYEIYEELKGMPSHVYSPAGGGGLYCGIWKGFNEIYESVRTAAAPCMVAVQPEGCSNIVRAYQAGSKEPLPGSSTSQISGLQVPNPPDGKLALQIMNRGGGKGIAVSDSLIWETQRLLAVEEGIFCEPAGAASVAGLIRDCEENPGRSLDKVVCVISGNGFKDGKRLSDMTSEIHVPCLDVEHLDI</sequence>
<dbReference type="EMBL" id="WHNY01000057">
    <property type="protein sequence ID" value="NOU65759.1"/>
    <property type="molecule type" value="Genomic_DNA"/>
</dbReference>
<evidence type="ECO:0000256" key="2">
    <source>
        <dbReference type="ARBA" id="ARBA00022898"/>
    </source>
</evidence>
<organism evidence="5 6">
    <name type="scientific">Paenibacillus plantarum</name>
    <dbReference type="NCBI Taxonomy" id="2654975"/>
    <lineage>
        <taxon>Bacteria</taxon>
        <taxon>Bacillati</taxon>
        <taxon>Bacillota</taxon>
        <taxon>Bacilli</taxon>
        <taxon>Bacillales</taxon>
        <taxon>Paenibacillaceae</taxon>
        <taxon>Paenibacillus</taxon>
    </lineage>
</organism>
<evidence type="ECO:0000256" key="3">
    <source>
        <dbReference type="ARBA" id="ARBA00023239"/>
    </source>
</evidence>
<name>A0ABX1XBH5_9BACL</name>
<dbReference type="Gene3D" id="3.40.50.1100">
    <property type="match status" value="2"/>
</dbReference>
<reference evidence="5 6" key="1">
    <citation type="submission" date="2019-10" db="EMBL/GenBank/DDBJ databases">
        <title>Description of Paenibacillus humi sp. nov.</title>
        <authorList>
            <person name="Carlier A."/>
            <person name="Qi S."/>
        </authorList>
    </citation>
    <scope>NUCLEOTIDE SEQUENCE [LARGE SCALE GENOMIC DNA]</scope>
    <source>
        <strain evidence="5 6">LMG 31461</strain>
    </source>
</reference>
<keyword evidence="6" id="KW-1185">Reference proteome</keyword>
<feature type="domain" description="Tryptophan synthase beta chain-like PALP" evidence="4">
    <location>
        <begin position="98"/>
        <end position="406"/>
    </location>
</feature>
<dbReference type="InterPro" id="IPR036052">
    <property type="entry name" value="TrpB-like_PALP_sf"/>
</dbReference>
<comment type="caution">
    <text evidence="5">The sequence shown here is derived from an EMBL/GenBank/DDBJ whole genome shotgun (WGS) entry which is preliminary data.</text>
</comment>
<dbReference type="SUPFAM" id="SSF53686">
    <property type="entry name" value="Tryptophan synthase beta subunit-like PLP-dependent enzymes"/>
    <property type="match status" value="1"/>
</dbReference>
<evidence type="ECO:0000259" key="4">
    <source>
        <dbReference type="Pfam" id="PF00291"/>
    </source>
</evidence>
<keyword evidence="3" id="KW-0456">Lyase</keyword>
<evidence type="ECO:0000256" key="1">
    <source>
        <dbReference type="ARBA" id="ARBA00001933"/>
    </source>
</evidence>
<protein>
    <submittedName>
        <fullName evidence="5">Pyridoxal-phosphate dependent enzyme</fullName>
    </submittedName>
</protein>
<dbReference type="InterPro" id="IPR001926">
    <property type="entry name" value="TrpB-like_PALP"/>
</dbReference>
<dbReference type="PANTHER" id="PTHR48078:SF6">
    <property type="entry name" value="L-THREONINE DEHYDRATASE CATABOLIC TDCB"/>
    <property type="match status" value="1"/>
</dbReference>
<comment type="cofactor">
    <cofactor evidence="1">
        <name>pyridoxal 5'-phosphate</name>
        <dbReference type="ChEBI" id="CHEBI:597326"/>
    </cofactor>
</comment>